<evidence type="ECO:0000313" key="2">
    <source>
        <dbReference type="Proteomes" id="UP000003560"/>
    </source>
</evidence>
<keyword evidence="2" id="KW-1185">Reference proteome</keyword>
<proteinExistence type="predicted"/>
<sequence length="81" mass="8967">MGGPYLTMRLAPSRRTSWRADGARWDMVHGHLRIRPFSVPPSPRTPVRPDSRHRSCTLCSIAPRCSAEAPLECAGTRGVGR</sequence>
<organism evidence="1 2">
    <name type="scientific">Collinsella stercoris DSM 13279</name>
    <dbReference type="NCBI Taxonomy" id="445975"/>
    <lineage>
        <taxon>Bacteria</taxon>
        <taxon>Bacillati</taxon>
        <taxon>Actinomycetota</taxon>
        <taxon>Coriobacteriia</taxon>
        <taxon>Coriobacteriales</taxon>
        <taxon>Coriobacteriaceae</taxon>
        <taxon>Collinsella</taxon>
    </lineage>
</organism>
<comment type="caution">
    <text evidence="1">The sequence shown here is derived from an EMBL/GenBank/DDBJ whole genome shotgun (WGS) entry which is preliminary data.</text>
</comment>
<dbReference type="HOGENOM" id="CLU_2567967_0_0_11"/>
<evidence type="ECO:0000313" key="1">
    <source>
        <dbReference type="EMBL" id="EEA89330.1"/>
    </source>
</evidence>
<reference evidence="1 2" key="1">
    <citation type="submission" date="2008-10" db="EMBL/GenBank/DDBJ databases">
        <title>Draft genome sequence of Collinsella stercoris (DSM 13279).</title>
        <authorList>
            <person name="Sudarsanam P."/>
            <person name="Ley R."/>
            <person name="Guruge J."/>
            <person name="Turnbaugh P.J."/>
            <person name="Mahowald M."/>
            <person name="Liep D."/>
            <person name="Gordon J."/>
        </authorList>
    </citation>
    <scope>NUCLEOTIDE SEQUENCE [LARGE SCALE GENOMIC DNA]</scope>
    <source>
        <strain evidence="1 2">DSM 13279</strain>
    </source>
</reference>
<protein>
    <submittedName>
        <fullName evidence="1">Uncharacterized protein</fullName>
    </submittedName>
</protein>
<gene>
    <name evidence="1" type="ORF">COLSTE_02524</name>
</gene>
<dbReference type="AlphaFoldDB" id="B6GEI0"/>
<reference evidence="1 2" key="2">
    <citation type="submission" date="2008-10" db="EMBL/GenBank/DDBJ databases">
        <authorList>
            <person name="Fulton L."/>
            <person name="Clifton S."/>
            <person name="Fulton B."/>
            <person name="Xu J."/>
            <person name="Minx P."/>
            <person name="Pepin K.H."/>
            <person name="Johnson M."/>
            <person name="Thiruvilangam P."/>
            <person name="Bhonagiri V."/>
            <person name="Nash W.E."/>
            <person name="Mardis E.R."/>
            <person name="Wilson R.K."/>
        </authorList>
    </citation>
    <scope>NUCLEOTIDE SEQUENCE [LARGE SCALE GENOMIC DNA]</scope>
    <source>
        <strain evidence="1 2">DSM 13279</strain>
    </source>
</reference>
<dbReference type="EMBL" id="ABXJ01000149">
    <property type="protein sequence ID" value="EEA89330.1"/>
    <property type="molecule type" value="Genomic_DNA"/>
</dbReference>
<name>B6GEI0_9ACTN</name>
<accession>B6GEI0</accession>
<dbReference type="Proteomes" id="UP000003560">
    <property type="component" value="Unassembled WGS sequence"/>
</dbReference>